<dbReference type="EMBL" id="CAJPDR010000051">
    <property type="protein sequence ID" value="CAF9911835.1"/>
    <property type="molecule type" value="Genomic_DNA"/>
</dbReference>
<feature type="compositionally biased region" description="Basic and acidic residues" evidence="2">
    <location>
        <begin position="160"/>
        <end position="177"/>
    </location>
</feature>
<dbReference type="InterPro" id="IPR045091">
    <property type="entry name" value="Mad2-like"/>
</dbReference>
<dbReference type="PANTHER" id="PTHR11842">
    <property type="entry name" value="MITOTIC SPINDLE ASSEMBLY CHECKPOINT PROTEIN MAD2"/>
    <property type="match status" value="1"/>
</dbReference>
<comment type="caution">
    <text evidence="4">The sequence shown here is derived from an EMBL/GenBank/DDBJ whole genome shotgun (WGS) entry which is preliminary data.</text>
</comment>
<dbReference type="SUPFAM" id="SSF56019">
    <property type="entry name" value="The spindle assembly checkpoint protein mad2"/>
    <property type="match status" value="1"/>
</dbReference>
<dbReference type="Gene3D" id="3.30.900.10">
    <property type="entry name" value="HORMA domain"/>
    <property type="match status" value="1"/>
</dbReference>
<comment type="similarity">
    <text evidence="1">Belongs to the MAD2 family.</text>
</comment>
<evidence type="ECO:0000256" key="1">
    <source>
        <dbReference type="ARBA" id="ARBA00010348"/>
    </source>
</evidence>
<dbReference type="Proteomes" id="UP000664203">
    <property type="component" value="Unassembled WGS sequence"/>
</dbReference>
<evidence type="ECO:0000313" key="5">
    <source>
        <dbReference type="Proteomes" id="UP000664203"/>
    </source>
</evidence>
<organism evidence="4 5">
    <name type="scientific">Alectoria fallacina</name>
    <dbReference type="NCBI Taxonomy" id="1903189"/>
    <lineage>
        <taxon>Eukaryota</taxon>
        <taxon>Fungi</taxon>
        <taxon>Dikarya</taxon>
        <taxon>Ascomycota</taxon>
        <taxon>Pezizomycotina</taxon>
        <taxon>Lecanoromycetes</taxon>
        <taxon>OSLEUM clade</taxon>
        <taxon>Lecanoromycetidae</taxon>
        <taxon>Lecanorales</taxon>
        <taxon>Lecanorineae</taxon>
        <taxon>Parmeliaceae</taxon>
        <taxon>Alectoria</taxon>
    </lineage>
</organism>
<proteinExistence type="inferred from homology"/>
<evidence type="ECO:0000313" key="4">
    <source>
        <dbReference type="EMBL" id="CAF9911835.1"/>
    </source>
</evidence>
<feature type="region of interest" description="Disordered" evidence="2">
    <location>
        <begin position="245"/>
        <end position="264"/>
    </location>
</feature>
<accession>A0A8H3EUE8</accession>
<name>A0A8H3EUE8_9LECA</name>
<dbReference type="AlphaFoldDB" id="A0A8H3EUE8"/>
<reference evidence="4" key="1">
    <citation type="submission" date="2021-03" db="EMBL/GenBank/DDBJ databases">
        <authorList>
            <person name="Tagirdzhanova G."/>
        </authorList>
    </citation>
    <scope>NUCLEOTIDE SEQUENCE</scope>
</reference>
<dbReference type="GO" id="GO:0016035">
    <property type="term" value="C:zeta DNA polymerase complex"/>
    <property type="evidence" value="ECO:0007669"/>
    <property type="project" value="TreeGrafter"/>
</dbReference>
<gene>
    <name evidence="4" type="ORF">ALECFALPRED_007665</name>
</gene>
<evidence type="ECO:0000256" key="2">
    <source>
        <dbReference type="SAM" id="MobiDB-lite"/>
    </source>
</evidence>
<protein>
    <recommendedName>
        <fullName evidence="3">HORMA domain-containing protein</fullName>
    </recommendedName>
</protein>
<dbReference type="InterPro" id="IPR003511">
    <property type="entry name" value="HORMA_dom"/>
</dbReference>
<keyword evidence="5" id="KW-1185">Reference proteome</keyword>
<feature type="region of interest" description="Disordered" evidence="2">
    <location>
        <begin position="141"/>
        <end position="187"/>
    </location>
</feature>
<dbReference type="OrthoDB" id="21254at2759"/>
<dbReference type="Pfam" id="PF02301">
    <property type="entry name" value="HORMA"/>
    <property type="match status" value="1"/>
</dbReference>
<evidence type="ECO:0000259" key="3">
    <source>
        <dbReference type="PROSITE" id="PS50815"/>
    </source>
</evidence>
<dbReference type="PANTHER" id="PTHR11842:SF10">
    <property type="entry name" value="MITOTIC SPINDLE ASSEMBLY CHECKPOINT PROTEIN MAD2B"/>
    <property type="match status" value="1"/>
</dbReference>
<feature type="domain" description="HORMA" evidence="3">
    <location>
        <begin position="15"/>
        <end position="294"/>
    </location>
</feature>
<dbReference type="PROSITE" id="PS50815">
    <property type="entry name" value="HORMA"/>
    <property type="match status" value="1"/>
</dbReference>
<dbReference type="InterPro" id="IPR036570">
    <property type="entry name" value="HORMA_dom_sf"/>
</dbReference>
<sequence>MASYNSEAPVLDTYQAVVSAYSDFLTVTIHTILYERNIYPQNSFIKARKYNYPVRQSRHPRLCKWIMDAVASVEAEMLKAQNMRLYEAAWNIKFLEFADYALTMQCTVAQTSVIIYAPPPKSQPLERYVFSTSSFPRIQPSETLTSFASPPAIDPTSTEKPPDRSSNDTPRPADLKKFNPPPTSDLPEQFRATLARLSTSLTRLNPLPEDCTFTLAIELRDEEGVDAPIGRGDRWVAAEPGLQKERRREGGGYGGFEGSNGDTEVDEFRMGESRKGKDLGGVRTTPVRALEAGAFRMEVWVEEGRGKFQAQVEEDEDEDEDEDFEQLLPSNQNTHTITHNPIQIKVFPTDFPSLTLDTNPTISSASAAAAPALLLRGTKSMIPQRISSPPTSSRRVLALMEEVLRSWAICSGVIGEPSLATPAERTVKDRMRAERREKIAAKYMRE</sequence>